<keyword evidence="1" id="KW-0614">Plasmid</keyword>
<evidence type="ECO:0000313" key="2">
    <source>
        <dbReference type="Proteomes" id="UP000007842"/>
    </source>
</evidence>
<reference evidence="2" key="1">
    <citation type="submission" date="2011-12" db="EMBL/GenBank/DDBJ databases">
        <title>Complete genome sequence of Streptomyces cattleya strain DSM 46488.</title>
        <authorList>
            <person name="Ou H.-Y."/>
            <person name="Li P."/>
            <person name="Zhao C."/>
            <person name="O'Hagan D."/>
            <person name="Deng Z."/>
        </authorList>
    </citation>
    <scope>NUCLEOTIDE SEQUENCE [LARGE SCALE GENOMIC DNA]</scope>
    <source>
        <strain evidence="2">ATCC 35852 / DSM 46488 / JCM 4925 / NBRC 14057 / NRRL 8057</strain>
        <plasmid evidence="2">Plasmid pSCATT</plasmid>
    </source>
</reference>
<dbReference type="EMBL" id="CP003229">
    <property type="protein sequence ID" value="AEW98818.1"/>
    <property type="molecule type" value="Genomic_DNA"/>
</dbReference>
<keyword evidence="2" id="KW-1185">Reference proteome</keyword>
<organism evidence="1 2">
    <name type="scientific">Streptantibioticus cattleyicolor (strain ATCC 35852 / DSM 46488 / JCM 4925 / NBRC 14057 / NRRL 8057)</name>
    <name type="common">Streptomyces cattleya</name>
    <dbReference type="NCBI Taxonomy" id="1003195"/>
    <lineage>
        <taxon>Bacteria</taxon>
        <taxon>Bacillati</taxon>
        <taxon>Actinomycetota</taxon>
        <taxon>Actinomycetes</taxon>
        <taxon>Kitasatosporales</taxon>
        <taxon>Streptomycetaceae</taxon>
        <taxon>Streptantibioticus</taxon>
    </lineage>
</organism>
<gene>
    <name evidence="1" type="ordered locus">SCATT_p06250</name>
</gene>
<evidence type="ECO:0000313" key="1">
    <source>
        <dbReference type="EMBL" id="AEW98818.1"/>
    </source>
</evidence>
<proteinExistence type="predicted"/>
<protein>
    <submittedName>
        <fullName evidence="1">Uncharacterized protein</fullName>
    </submittedName>
</protein>
<dbReference type="HOGENOM" id="CLU_3222498_0_0_11"/>
<accession>G8XGZ1</accession>
<geneLocation type="plasmid" evidence="1 2">
    <name>pSCATT</name>
</geneLocation>
<name>G8XGZ1_STREN</name>
<dbReference type="AlphaFoldDB" id="G8XGZ1"/>
<dbReference type="Proteomes" id="UP000007842">
    <property type="component" value="Plasmid pSCATT"/>
</dbReference>
<dbReference type="KEGG" id="scy:SCATT_p06250"/>
<sequence>MTAADFTDRAGARLGRDIVRHGTGRTSRVTGNPVLNRAEGNWFG</sequence>